<dbReference type="AlphaFoldDB" id="E0W4R3"/>
<comment type="function">
    <text evidence="5">Effector that suppresses plant defense responses during pathogen infection.</text>
</comment>
<comment type="similarity">
    <text evidence="2 5">Belongs to the RxLR effector family.</text>
</comment>
<evidence type="ECO:0000313" key="7">
    <source>
        <dbReference type="EMBL" id="AEK80571.1"/>
    </source>
</evidence>
<feature type="chain" id="PRO_5007652805" description="RxLR effector protein" evidence="5">
    <location>
        <begin position="23"/>
        <end position="127"/>
    </location>
</feature>
<dbReference type="OrthoDB" id="128458at2759"/>
<name>E0W4R3_PHYSO</name>
<dbReference type="EMBL" id="JN253758">
    <property type="protein sequence ID" value="AEK80571.1"/>
    <property type="molecule type" value="Genomic_DNA"/>
</dbReference>
<comment type="domain">
    <text evidence="5">The RxLR-dEER motif acts to carry the protein into the host cell cytoplasm through binding to cell surface phosphatidylinositol-3-phosphate.</text>
</comment>
<dbReference type="InterPro" id="IPR031825">
    <property type="entry name" value="RXLR"/>
</dbReference>
<dbReference type="EMBL" id="JN253757">
    <property type="protein sequence ID" value="AEK80570.1"/>
    <property type="molecule type" value="Genomic_DNA"/>
</dbReference>
<dbReference type="OMA" id="HRMATQP"/>
<evidence type="ECO:0000256" key="5">
    <source>
        <dbReference type="RuleBase" id="RU367124"/>
    </source>
</evidence>
<evidence type="ECO:0000256" key="1">
    <source>
        <dbReference type="ARBA" id="ARBA00004613"/>
    </source>
</evidence>
<evidence type="ECO:0000256" key="2">
    <source>
        <dbReference type="ARBA" id="ARBA00010400"/>
    </source>
</evidence>
<dbReference type="Pfam" id="PF16810">
    <property type="entry name" value="RXLR"/>
    <property type="match status" value="1"/>
</dbReference>
<accession>E0W4R3</accession>
<gene>
    <name evidence="7" type="primary">Avh</name>
</gene>
<proteinExistence type="inferred from homology"/>
<feature type="signal peptide" evidence="5">
    <location>
        <begin position="1"/>
        <end position="22"/>
    </location>
</feature>
<keyword evidence="3 5" id="KW-0964">Secreted</keyword>
<reference evidence="7" key="1">
    <citation type="journal article" date="2011" name="Plant Cell">
        <title>Transcriptional programming and functional interactions within the Phytophthora sojae RXLR effector repertoire.</title>
        <authorList>
            <person name="Wang Q."/>
            <person name="Han C."/>
            <person name="Ferreira A.O."/>
            <person name="Yu X."/>
            <person name="Ye W."/>
            <person name="Tripathy S."/>
            <person name="Kale S.D."/>
            <person name="Gu B."/>
            <person name="Sheng Y."/>
            <person name="Sui Y."/>
            <person name="Wang X."/>
            <person name="Zhang Z."/>
            <person name="Cheng B."/>
            <person name="Dong S."/>
            <person name="Shan W."/>
            <person name="Zheng X."/>
            <person name="Dou D."/>
            <person name="Tyler B.M."/>
            <person name="Wang Y."/>
        </authorList>
    </citation>
    <scope>NUCLEOTIDE SEQUENCE</scope>
    <source>
        <strain evidence="6">P7064</strain>
        <strain evidence="7">P7074</strain>
    </source>
</reference>
<comment type="subcellular location">
    <subcellularLocation>
        <location evidence="1 5">Secreted</location>
    </subcellularLocation>
</comment>
<organism evidence="7">
    <name type="scientific">Phytophthora sojae</name>
    <name type="common">Soybean stem and root rot agent</name>
    <name type="synonym">Phytophthora megasperma f. sp. glycines</name>
    <dbReference type="NCBI Taxonomy" id="67593"/>
    <lineage>
        <taxon>Eukaryota</taxon>
        <taxon>Sar</taxon>
        <taxon>Stramenopiles</taxon>
        <taxon>Oomycota</taxon>
        <taxon>Peronosporomycetes</taxon>
        <taxon>Peronosporales</taxon>
        <taxon>Peronosporaceae</taxon>
        <taxon>Phytophthora</taxon>
    </lineage>
</organism>
<dbReference type="VEuPathDB" id="FungiDB:PHYSODRAFT_286009"/>
<dbReference type="KEGG" id="psoj:PHYSODRAFT_286009"/>
<evidence type="ECO:0000256" key="3">
    <source>
        <dbReference type="ARBA" id="ARBA00022525"/>
    </source>
</evidence>
<evidence type="ECO:0000256" key="4">
    <source>
        <dbReference type="ARBA" id="ARBA00022729"/>
    </source>
</evidence>
<dbReference type="HOGENOM" id="CLU_137651_0_0_1"/>
<evidence type="ECO:0000313" key="6">
    <source>
        <dbReference type="EMBL" id="AEK80570.1"/>
    </source>
</evidence>
<protein>
    <recommendedName>
        <fullName evidence="5">RxLR effector protein</fullName>
    </recommendedName>
</protein>
<sequence length="127" mass="14414">MRLTYVLLLAAATLLANTNALATEGDAEKRLLRSHKNHKKAASAAVAEEERGMFDFLKNVDDLPMFERMKLQPSYKNHIFESWRTGGGTKEGARTFMASQGLSPNQIDEWLELWLQHFAAHRKANIK</sequence>
<keyword evidence="4 5" id="KW-0732">Signal</keyword>
<dbReference type="SMR" id="E0W4R3"/>
<dbReference type="GO" id="GO:0005576">
    <property type="term" value="C:extracellular region"/>
    <property type="evidence" value="ECO:0007669"/>
    <property type="project" value="UniProtKB-SubCell"/>
</dbReference>